<name>A0A914Q410_9BILA</name>
<organism evidence="4 5">
    <name type="scientific">Panagrolaimus davidi</name>
    <dbReference type="NCBI Taxonomy" id="227884"/>
    <lineage>
        <taxon>Eukaryota</taxon>
        <taxon>Metazoa</taxon>
        <taxon>Ecdysozoa</taxon>
        <taxon>Nematoda</taxon>
        <taxon>Chromadorea</taxon>
        <taxon>Rhabditida</taxon>
        <taxon>Tylenchina</taxon>
        <taxon>Panagrolaimomorpha</taxon>
        <taxon>Panagrolaimoidea</taxon>
        <taxon>Panagrolaimidae</taxon>
        <taxon>Panagrolaimus</taxon>
    </lineage>
</organism>
<dbReference type="SUPFAM" id="SSF50729">
    <property type="entry name" value="PH domain-like"/>
    <property type="match status" value="1"/>
</dbReference>
<evidence type="ECO:0000313" key="4">
    <source>
        <dbReference type="Proteomes" id="UP000887578"/>
    </source>
</evidence>
<dbReference type="Gene3D" id="2.30.29.30">
    <property type="entry name" value="Pleckstrin-homology domain (PH domain)/Phosphotyrosine-binding domain (PTB)"/>
    <property type="match status" value="1"/>
</dbReference>
<proteinExistence type="predicted"/>
<feature type="region of interest" description="Disordered" evidence="2">
    <location>
        <begin position="116"/>
        <end position="159"/>
    </location>
</feature>
<dbReference type="GO" id="GO:0019898">
    <property type="term" value="C:extrinsic component of membrane"/>
    <property type="evidence" value="ECO:0007669"/>
    <property type="project" value="TreeGrafter"/>
</dbReference>
<evidence type="ECO:0000256" key="2">
    <source>
        <dbReference type="SAM" id="MobiDB-lite"/>
    </source>
</evidence>
<sequence>MVVDPNISLKRIILWPKGNFTLGSYLPQNCLSPNLDDKDAVSEFSSPTYIFKNQIMVNKMVLENNVSDESLRFVLRSNDPNQPVAFLCQANSEKEKEEWLSKFLLVWRKKSGFVGNDRENGYEDQGKSQRNISENKFNTVSSEDEDDEEIVPLFEPYVP</sequence>
<accession>A0A914Q410</accession>
<dbReference type="GO" id="GO:0005737">
    <property type="term" value="C:cytoplasm"/>
    <property type="evidence" value="ECO:0007669"/>
    <property type="project" value="TreeGrafter"/>
</dbReference>
<dbReference type="PANTHER" id="PTHR22826:SF106">
    <property type="entry name" value="TRIO, ISOFORM A"/>
    <property type="match status" value="1"/>
</dbReference>
<dbReference type="WBParaSite" id="PDA_v2.g21897.t1">
    <property type="protein sequence ID" value="PDA_v2.g21897.t1"/>
    <property type="gene ID" value="PDA_v2.g21897"/>
</dbReference>
<evidence type="ECO:0000256" key="1">
    <source>
        <dbReference type="ARBA" id="ARBA00022658"/>
    </source>
</evidence>
<dbReference type="GO" id="GO:0007411">
    <property type="term" value="P:axon guidance"/>
    <property type="evidence" value="ECO:0007669"/>
    <property type="project" value="TreeGrafter"/>
</dbReference>
<protein>
    <submittedName>
        <fullName evidence="5">PH domain-containing protein</fullName>
    </submittedName>
</protein>
<feature type="compositionally biased region" description="Basic and acidic residues" evidence="2">
    <location>
        <begin position="116"/>
        <end position="127"/>
    </location>
</feature>
<dbReference type="InterPro" id="IPR011993">
    <property type="entry name" value="PH-like_dom_sf"/>
</dbReference>
<keyword evidence="4" id="KW-1185">Reference proteome</keyword>
<dbReference type="InterPro" id="IPR051336">
    <property type="entry name" value="RhoGEF_Guanine_NuclExch_SF"/>
</dbReference>
<dbReference type="PANTHER" id="PTHR22826">
    <property type="entry name" value="RHO GUANINE EXCHANGE FACTOR-RELATED"/>
    <property type="match status" value="1"/>
</dbReference>
<dbReference type="InterPro" id="IPR055251">
    <property type="entry name" value="SOS1_NGEF_PH"/>
</dbReference>
<keyword evidence="1" id="KW-0344">Guanine-nucleotide releasing factor</keyword>
<dbReference type="AlphaFoldDB" id="A0A914Q410"/>
<reference evidence="5" key="1">
    <citation type="submission" date="2022-11" db="UniProtKB">
        <authorList>
            <consortium name="WormBaseParasite"/>
        </authorList>
    </citation>
    <scope>IDENTIFICATION</scope>
</reference>
<evidence type="ECO:0000313" key="5">
    <source>
        <dbReference type="WBParaSite" id="PDA_v2.g21897.t1"/>
    </source>
</evidence>
<evidence type="ECO:0000259" key="3">
    <source>
        <dbReference type="Pfam" id="PF22697"/>
    </source>
</evidence>
<feature type="domain" description="SOS1/NGEF-like PH" evidence="3">
    <location>
        <begin position="43"/>
        <end position="103"/>
    </location>
</feature>
<dbReference type="GO" id="GO:0005085">
    <property type="term" value="F:guanyl-nucleotide exchange factor activity"/>
    <property type="evidence" value="ECO:0007669"/>
    <property type="project" value="UniProtKB-KW"/>
</dbReference>
<dbReference type="Proteomes" id="UP000887578">
    <property type="component" value="Unplaced"/>
</dbReference>
<dbReference type="Pfam" id="PF22697">
    <property type="entry name" value="SOS1_NGEF_PH"/>
    <property type="match status" value="1"/>
</dbReference>
<feature type="compositionally biased region" description="Polar residues" evidence="2">
    <location>
        <begin position="128"/>
        <end position="141"/>
    </location>
</feature>